<evidence type="ECO:0000313" key="3">
    <source>
        <dbReference type="Proteomes" id="UP001255416"/>
    </source>
</evidence>
<keyword evidence="3" id="KW-1185">Reference proteome</keyword>
<proteinExistence type="predicted"/>
<dbReference type="Proteomes" id="UP001255416">
    <property type="component" value="Unassembled WGS sequence"/>
</dbReference>
<accession>A0ABU3VJF7</accession>
<dbReference type="InterPro" id="IPR009380">
    <property type="entry name" value="DUF1036"/>
</dbReference>
<comment type="caution">
    <text evidence="2">The sequence shown here is derived from an EMBL/GenBank/DDBJ whole genome shotgun (WGS) entry which is preliminary data.</text>
</comment>
<feature type="signal peptide" evidence="1">
    <location>
        <begin position="1"/>
        <end position="23"/>
    </location>
</feature>
<dbReference type="RefSeq" id="WP_316781202.1">
    <property type="nucleotide sequence ID" value="NZ_JASMWN010000022.1"/>
</dbReference>
<keyword evidence="1" id="KW-0732">Signal</keyword>
<reference evidence="3" key="1">
    <citation type="submission" date="2023-05" db="EMBL/GenBank/DDBJ databases">
        <title>Sedimentitalea sp. nov. JM2-8.</title>
        <authorList>
            <person name="Huang J."/>
        </authorList>
    </citation>
    <scope>NUCLEOTIDE SEQUENCE [LARGE SCALE GENOMIC DNA]</scope>
    <source>
        <strain evidence="3">KHS03</strain>
    </source>
</reference>
<feature type="chain" id="PRO_5045529184" evidence="1">
    <location>
        <begin position="24"/>
        <end position="324"/>
    </location>
</feature>
<evidence type="ECO:0000256" key="1">
    <source>
        <dbReference type="SAM" id="SignalP"/>
    </source>
</evidence>
<evidence type="ECO:0000313" key="2">
    <source>
        <dbReference type="EMBL" id="MDU9006319.1"/>
    </source>
</evidence>
<name>A0ABU3VJF7_9RHOB</name>
<sequence>MIRSTPTSLFLAMALGGPTAAFAGLEVCNDTGVLQAVAIGYQRGDDSVSEGWWTIEPDTCQTPLARDLAGGPIYLHAKSPDPLPARTGAEFCTSDSRFTIVNSNDCIAMGHQIALFHAIPIEEGETHVSVQLSRLSESEAEAELIRNDAVFQSCQPTEDGEALTCAFHAGGIRYEVGEDTPASVLSFLGDLAPTAPLAVRGHIVAEDDLIATVRLSSAQTRPETPSDNMLLLLQGEWVSSDDPNERLTIVGSERTGHYEGADTGTDYLSIQDSCSEEAGAGPYLQATDSAHGDVYCYAIESLEKTDLSLFYLPRGNLLEYHRPE</sequence>
<dbReference type="EMBL" id="JASMWN010000022">
    <property type="protein sequence ID" value="MDU9006319.1"/>
    <property type="molecule type" value="Genomic_DNA"/>
</dbReference>
<organism evidence="2 3">
    <name type="scientific">Sedimentitalea todarodis</name>
    <dbReference type="NCBI Taxonomy" id="1631240"/>
    <lineage>
        <taxon>Bacteria</taxon>
        <taxon>Pseudomonadati</taxon>
        <taxon>Pseudomonadota</taxon>
        <taxon>Alphaproteobacteria</taxon>
        <taxon>Rhodobacterales</taxon>
        <taxon>Paracoccaceae</taxon>
        <taxon>Sedimentitalea</taxon>
    </lineage>
</organism>
<gene>
    <name evidence="2" type="ORF">QO231_21020</name>
</gene>
<dbReference type="Pfam" id="PF06282">
    <property type="entry name" value="DUF1036"/>
    <property type="match status" value="1"/>
</dbReference>
<protein>
    <submittedName>
        <fullName evidence="2">DUF1036 domain-containing protein</fullName>
    </submittedName>
</protein>